<evidence type="ECO:0000313" key="3">
    <source>
        <dbReference type="EMBL" id="KAG1302077.1"/>
    </source>
</evidence>
<dbReference type="GO" id="GO:0008270">
    <property type="term" value="F:zinc ion binding"/>
    <property type="evidence" value="ECO:0007669"/>
    <property type="project" value="InterPro"/>
</dbReference>
<proteinExistence type="predicted"/>
<dbReference type="SMART" id="SM00906">
    <property type="entry name" value="Fungal_trans"/>
    <property type="match status" value="1"/>
</dbReference>
<protein>
    <recommendedName>
        <fullName evidence="2">Xylanolytic transcriptional activator regulatory domain-containing protein</fullName>
    </recommendedName>
</protein>
<dbReference type="PANTHER" id="PTHR46910">
    <property type="entry name" value="TRANSCRIPTION FACTOR PDR1"/>
    <property type="match status" value="1"/>
</dbReference>
<comment type="caution">
    <text evidence="3">The sequence shown here is derived from an EMBL/GenBank/DDBJ whole genome shotgun (WGS) entry which is preliminary data.</text>
</comment>
<organism evidence="3 4">
    <name type="scientific">Rhizopus oryzae</name>
    <name type="common">Mucormycosis agent</name>
    <name type="synonym">Rhizopus arrhizus var. delemar</name>
    <dbReference type="NCBI Taxonomy" id="64495"/>
    <lineage>
        <taxon>Eukaryota</taxon>
        <taxon>Fungi</taxon>
        <taxon>Fungi incertae sedis</taxon>
        <taxon>Mucoromycota</taxon>
        <taxon>Mucoromycotina</taxon>
        <taxon>Mucoromycetes</taxon>
        <taxon>Mucorales</taxon>
        <taxon>Mucorineae</taxon>
        <taxon>Rhizopodaceae</taxon>
        <taxon>Rhizopus</taxon>
    </lineage>
</organism>
<dbReference type="EMBL" id="JAANQT010002646">
    <property type="protein sequence ID" value="KAG1302077.1"/>
    <property type="molecule type" value="Genomic_DNA"/>
</dbReference>
<dbReference type="PANTHER" id="PTHR46910:SF1">
    <property type="entry name" value="MISCELLANEOUS ZN(II)2CYS6 TRANSCRIPTION FACTOR (EUROFUNG)-RELATED"/>
    <property type="match status" value="1"/>
</dbReference>
<sequence>MLEDFNKCLKFIHQPDYMEPKIQLVQNLLMNVANSESWFLDSTCWISSGMAIKMAQDLGLHRSSFQNQGLSEAESAGRKRLWWSAYVIDRFVSASVSRPMTISDADCDLEYPDETEYVEFVHTIKLSRIVGEAHKALRSPKFQQLPDRKARTENTCRYIQQRLDEWRNDLPPQFRLTDKELEQMFQPGLLDPKLKSKLNSGAGQFHLAYITVCLMTKKHLMCTASYYLEIARECQKLIRESVYILSSTHLESLLYSWCFSSFFLSEALGVIFLICRISDPEIASEARGFCESLKKCYGYLEKITGRPSVVPYIEVLLDISSRASGSSSQDAIQENQKLEYDSLAESIDGIEWGGSVFPSSY</sequence>
<keyword evidence="1" id="KW-0539">Nucleus</keyword>
<dbReference type="GO" id="GO:0006351">
    <property type="term" value="P:DNA-templated transcription"/>
    <property type="evidence" value="ECO:0007669"/>
    <property type="project" value="InterPro"/>
</dbReference>
<dbReference type="Proteomes" id="UP000716291">
    <property type="component" value="Unassembled WGS sequence"/>
</dbReference>
<dbReference type="Pfam" id="PF04082">
    <property type="entry name" value="Fungal_trans"/>
    <property type="match status" value="1"/>
</dbReference>
<evidence type="ECO:0000259" key="2">
    <source>
        <dbReference type="SMART" id="SM00906"/>
    </source>
</evidence>
<name>A0A9P7BMD5_RHIOR</name>
<dbReference type="AlphaFoldDB" id="A0A9P7BMD5"/>
<evidence type="ECO:0000313" key="4">
    <source>
        <dbReference type="Proteomes" id="UP000716291"/>
    </source>
</evidence>
<evidence type="ECO:0000256" key="1">
    <source>
        <dbReference type="ARBA" id="ARBA00023242"/>
    </source>
</evidence>
<accession>A0A9P7BMD5</accession>
<reference evidence="3" key="1">
    <citation type="journal article" date="2020" name="Microb. Genom.">
        <title>Genetic diversity of clinical and environmental Mucorales isolates obtained from an investigation of mucormycosis cases among solid organ transplant recipients.</title>
        <authorList>
            <person name="Nguyen M.H."/>
            <person name="Kaul D."/>
            <person name="Muto C."/>
            <person name="Cheng S.J."/>
            <person name="Richter R.A."/>
            <person name="Bruno V.M."/>
            <person name="Liu G."/>
            <person name="Beyhan S."/>
            <person name="Sundermann A.J."/>
            <person name="Mounaud S."/>
            <person name="Pasculle A.W."/>
            <person name="Nierman W.C."/>
            <person name="Driscoll E."/>
            <person name="Cumbie R."/>
            <person name="Clancy C.J."/>
            <person name="Dupont C.L."/>
        </authorList>
    </citation>
    <scope>NUCLEOTIDE SEQUENCE</scope>
    <source>
        <strain evidence="3">GL11</strain>
    </source>
</reference>
<dbReference type="InterPro" id="IPR007219">
    <property type="entry name" value="XnlR_reg_dom"/>
</dbReference>
<dbReference type="GO" id="GO:0003677">
    <property type="term" value="F:DNA binding"/>
    <property type="evidence" value="ECO:0007669"/>
    <property type="project" value="InterPro"/>
</dbReference>
<dbReference type="InterPro" id="IPR050987">
    <property type="entry name" value="AtrR-like"/>
</dbReference>
<dbReference type="OrthoDB" id="39175at2759"/>
<feature type="domain" description="Xylanolytic transcriptional activator regulatory" evidence="2">
    <location>
        <begin position="44"/>
        <end position="118"/>
    </location>
</feature>
<keyword evidence="4" id="KW-1185">Reference proteome</keyword>
<dbReference type="GO" id="GO:0003700">
    <property type="term" value="F:DNA-binding transcription factor activity"/>
    <property type="evidence" value="ECO:0007669"/>
    <property type="project" value="InterPro"/>
</dbReference>
<gene>
    <name evidence="3" type="ORF">G6F64_011240</name>
</gene>
<dbReference type="CDD" id="cd12148">
    <property type="entry name" value="fungal_TF_MHR"/>
    <property type="match status" value="1"/>
</dbReference>